<evidence type="ECO:0000313" key="2">
    <source>
        <dbReference type="EMBL" id="MFD0946099.1"/>
    </source>
</evidence>
<name>A0ABW3H444_9SPHN</name>
<keyword evidence="3" id="KW-1185">Reference proteome</keyword>
<comment type="caution">
    <text evidence="2">The sequence shown here is derived from an EMBL/GenBank/DDBJ whole genome shotgun (WGS) entry which is preliminary data.</text>
</comment>
<evidence type="ECO:0000313" key="3">
    <source>
        <dbReference type="Proteomes" id="UP001596977"/>
    </source>
</evidence>
<protein>
    <recommendedName>
        <fullName evidence="4">Transmembrane protein (PGPGW)</fullName>
    </recommendedName>
</protein>
<organism evidence="2 3">
    <name type="scientific">Sphingomonas canadensis</name>
    <dbReference type="NCBI Taxonomy" id="1219257"/>
    <lineage>
        <taxon>Bacteria</taxon>
        <taxon>Pseudomonadati</taxon>
        <taxon>Pseudomonadota</taxon>
        <taxon>Alphaproteobacteria</taxon>
        <taxon>Sphingomonadales</taxon>
        <taxon>Sphingomonadaceae</taxon>
        <taxon>Sphingomonas</taxon>
    </lineage>
</organism>
<accession>A0ABW3H444</accession>
<dbReference type="RefSeq" id="WP_264943111.1">
    <property type="nucleotide sequence ID" value="NZ_JAPDRA010000002.1"/>
</dbReference>
<keyword evidence="1" id="KW-1133">Transmembrane helix</keyword>
<proteinExistence type="predicted"/>
<dbReference type="Proteomes" id="UP001596977">
    <property type="component" value="Unassembled WGS sequence"/>
</dbReference>
<dbReference type="EMBL" id="JBHTJG010000002">
    <property type="protein sequence ID" value="MFD0946099.1"/>
    <property type="molecule type" value="Genomic_DNA"/>
</dbReference>
<gene>
    <name evidence="2" type="ORF">ACFQ1E_07115</name>
</gene>
<keyword evidence="1" id="KW-0472">Membrane</keyword>
<feature type="transmembrane region" description="Helical" evidence="1">
    <location>
        <begin position="40"/>
        <end position="57"/>
    </location>
</feature>
<keyword evidence="1" id="KW-0812">Transmembrane</keyword>
<reference evidence="3" key="1">
    <citation type="journal article" date="2019" name="Int. J. Syst. Evol. Microbiol.">
        <title>The Global Catalogue of Microorganisms (GCM) 10K type strain sequencing project: providing services to taxonomists for standard genome sequencing and annotation.</title>
        <authorList>
            <consortium name="The Broad Institute Genomics Platform"/>
            <consortium name="The Broad Institute Genome Sequencing Center for Infectious Disease"/>
            <person name="Wu L."/>
            <person name="Ma J."/>
        </authorList>
    </citation>
    <scope>NUCLEOTIDE SEQUENCE [LARGE SCALE GENOMIC DNA]</scope>
    <source>
        <strain evidence="3">CCUG 62982</strain>
    </source>
</reference>
<sequence>MPAHAPRRRNPLVRSILFATGVLVIIASPIVGAIPGPGGIFVFAAGLVLVLQNSAWARKRFARWKRRYPKFGNLADTALRRRSARRRYKREQDAILDAGLPPADPDWSIPSDWPRLARHALRRLLGRTPPAGPRDSTR</sequence>
<evidence type="ECO:0008006" key="4">
    <source>
        <dbReference type="Google" id="ProtNLM"/>
    </source>
</evidence>
<evidence type="ECO:0000256" key="1">
    <source>
        <dbReference type="SAM" id="Phobius"/>
    </source>
</evidence>
<feature type="transmembrane region" description="Helical" evidence="1">
    <location>
        <begin position="12"/>
        <end position="34"/>
    </location>
</feature>